<comment type="caution">
    <text evidence="1">The sequence shown here is derived from an EMBL/GenBank/DDBJ whole genome shotgun (WGS) entry which is preliminary data.</text>
</comment>
<protein>
    <recommendedName>
        <fullName evidence="3">HNH endonuclease</fullName>
    </recommendedName>
</protein>
<organism evidence="1 2">
    <name type="scientific">Hafnia psychrotolerans</name>
    <dbReference type="NCBI Taxonomy" id="1477018"/>
    <lineage>
        <taxon>Bacteria</taxon>
        <taxon>Pseudomonadati</taxon>
        <taxon>Pseudomonadota</taxon>
        <taxon>Gammaproteobacteria</taxon>
        <taxon>Enterobacterales</taxon>
        <taxon>Hafniaceae</taxon>
        <taxon>Hafnia</taxon>
    </lineage>
</organism>
<evidence type="ECO:0000313" key="2">
    <source>
        <dbReference type="Proteomes" id="UP000627464"/>
    </source>
</evidence>
<dbReference type="Proteomes" id="UP000627464">
    <property type="component" value="Unassembled WGS sequence"/>
</dbReference>
<dbReference type="EMBL" id="BMFZ01000008">
    <property type="protein sequence ID" value="GGA53083.1"/>
    <property type="molecule type" value="Genomic_DNA"/>
</dbReference>
<reference evidence="2" key="1">
    <citation type="journal article" date="2019" name="Int. J. Syst. Evol. Microbiol.">
        <title>The Global Catalogue of Microorganisms (GCM) 10K type strain sequencing project: providing services to taxonomists for standard genome sequencing and annotation.</title>
        <authorList>
            <consortium name="The Broad Institute Genomics Platform"/>
            <consortium name="The Broad Institute Genome Sequencing Center for Infectious Disease"/>
            <person name="Wu L."/>
            <person name="Ma J."/>
        </authorList>
    </citation>
    <scope>NUCLEOTIDE SEQUENCE [LARGE SCALE GENOMIC DNA]</scope>
    <source>
        <strain evidence="2">CGMCC 1.12806</strain>
    </source>
</reference>
<evidence type="ECO:0008006" key="3">
    <source>
        <dbReference type="Google" id="ProtNLM"/>
    </source>
</evidence>
<proteinExistence type="predicted"/>
<sequence>MTKKNKHGLTRTIPADVKREIRKRCGFGCVICGLAFYDYEHFDPDFVDAEEHLAEGMTLLCSQCNQKRARNRLSAETVARANKLPKCLEKGFAHESFDFHTDPIRIQFAGVEFYDCKHLITVNNIPLLSVLPPENEGEPVRLSGIFTDSLGRESLRIEDNEFSVSAGSWDVESEGSVIVFRRKLRDIFLRIKLIPPTGLVVEEIDMLFRGVRLKGNSKELNISFNNVDWATFSAMSLSHCTVGISLNGCVSANDDYGF</sequence>
<keyword evidence="2" id="KW-1185">Reference proteome</keyword>
<accession>A0ABQ1GYV2</accession>
<name>A0ABQ1GYV2_9GAMM</name>
<dbReference type="RefSeq" id="WP_188474423.1">
    <property type="nucleotide sequence ID" value="NZ_BMFZ01000008.1"/>
</dbReference>
<evidence type="ECO:0000313" key="1">
    <source>
        <dbReference type="EMBL" id="GGA53083.1"/>
    </source>
</evidence>
<gene>
    <name evidence="1" type="ORF">GCM10011328_30810</name>
</gene>